<dbReference type="InterPro" id="IPR016187">
    <property type="entry name" value="CTDL_fold"/>
</dbReference>
<organism evidence="4">
    <name type="scientific">Aureoumbra lagunensis</name>
    <dbReference type="NCBI Taxonomy" id="44058"/>
    <lineage>
        <taxon>Eukaryota</taxon>
        <taxon>Sar</taxon>
        <taxon>Stramenopiles</taxon>
        <taxon>Ochrophyta</taxon>
        <taxon>Pelagophyceae</taxon>
        <taxon>Pelagomonadales</taxon>
        <taxon>Aureoumbra</taxon>
    </lineage>
</organism>
<name>A0A7S3K180_9STRA</name>
<gene>
    <name evidence="4" type="ORF">ALAG00032_LOCUS12533</name>
</gene>
<keyword evidence="2" id="KW-1133">Transmembrane helix</keyword>
<evidence type="ECO:0000259" key="3">
    <source>
        <dbReference type="PROSITE" id="PS50041"/>
    </source>
</evidence>
<reference evidence="4" key="1">
    <citation type="submission" date="2021-01" db="EMBL/GenBank/DDBJ databases">
        <authorList>
            <person name="Corre E."/>
            <person name="Pelletier E."/>
            <person name="Niang G."/>
            <person name="Scheremetjew M."/>
            <person name="Finn R."/>
            <person name="Kale V."/>
            <person name="Holt S."/>
            <person name="Cochrane G."/>
            <person name="Meng A."/>
            <person name="Brown T."/>
            <person name="Cohen L."/>
        </authorList>
    </citation>
    <scope>NUCLEOTIDE SEQUENCE</scope>
    <source>
        <strain evidence="4">CCMP1510</strain>
    </source>
</reference>
<sequence length="375" mass="41677">MRILNDRVSWNEARSLCCSAERMALVLDGWKNISLEIDAEWLWIGASRAVNSGSNFEWIDGSVVDESLLCQGDDLGFGNCLSWQKEIDCFAARECTDLGVSICESDVHDMWIPRQIQTPLRCQAIECFVANSDDLIENPEICWKKCLQEAPFSLMAAAIGLANHCCCGGECCAATTNAGSFFDGGKGIYAGTVSECQNYDDDDNTPHHLHAEIIFVLIAATMLCAIILTLFFLRFSFCCSRSHALSPLHHSSTEMVRSTIIHSTIVVEDVPMAQPCVDDHTTRRLDNNFSSLSERGDAQQYDDSSGPKEKKNKFSTFSTGPIAFASRMIFRSSPNPPNELERQRNDNTSLPRAVPADDLYDLSNQPPAQTCDFYY</sequence>
<feature type="domain" description="C-type lectin" evidence="3">
    <location>
        <begin position="1"/>
        <end position="104"/>
    </location>
</feature>
<dbReference type="Gene3D" id="3.10.100.10">
    <property type="entry name" value="Mannose-Binding Protein A, subunit A"/>
    <property type="match status" value="1"/>
</dbReference>
<evidence type="ECO:0000313" key="4">
    <source>
        <dbReference type="EMBL" id="CAE0371751.1"/>
    </source>
</evidence>
<dbReference type="SUPFAM" id="SSF56436">
    <property type="entry name" value="C-type lectin-like"/>
    <property type="match status" value="1"/>
</dbReference>
<dbReference type="InterPro" id="IPR001304">
    <property type="entry name" value="C-type_lectin-like"/>
</dbReference>
<feature type="region of interest" description="Disordered" evidence="1">
    <location>
        <begin position="287"/>
        <end position="315"/>
    </location>
</feature>
<feature type="transmembrane region" description="Helical" evidence="2">
    <location>
        <begin position="213"/>
        <end position="233"/>
    </location>
</feature>
<evidence type="ECO:0000256" key="2">
    <source>
        <dbReference type="SAM" id="Phobius"/>
    </source>
</evidence>
<dbReference type="EMBL" id="HBIJ01019095">
    <property type="protein sequence ID" value="CAE0371751.1"/>
    <property type="molecule type" value="Transcribed_RNA"/>
</dbReference>
<proteinExistence type="predicted"/>
<protein>
    <recommendedName>
        <fullName evidence="3">C-type lectin domain-containing protein</fullName>
    </recommendedName>
</protein>
<dbReference type="AlphaFoldDB" id="A0A7S3K180"/>
<evidence type="ECO:0000256" key="1">
    <source>
        <dbReference type="SAM" id="MobiDB-lite"/>
    </source>
</evidence>
<keyword evidence="2" id="KW-0472">Membrane</keyword>
<dbReference type="InterPro" id="IPR016186">
    <property type="entry name" value="C-type_lectin-like/link_sf"/>
</dbReference>
<feature type="region of interest" description="Disordered" evidence="1">
    <location>
        <begin position="333"/>
        <end position="367"/>
    </location>
</feature>
<keyword evidence="2" id="KW-0812">Transmembrane</keyword>
<dbReference type="PROSITE" id="PS50041">
    <property type="entry name" value="C_TYPE_LECTIN_2"/>
    <property type="match status" value="1"/>
</dbReference>
<accession>A0A7S3K180</accession>